<dbReference type="InterPro" id="IPR011006">
    <property type="entry name" value="CheY-like_superfamily"/>
</dbReference>
<reference evidence="19 20" key="1">
    <citation type="submission" date="2019-08" db="EMBL/GenBank/DDBJ databases">
        <title>Parahaliea maris sp. nov., isolated from the surface seawater.</title>
        <authorList>
            <person name="Liu Y."/>
        </authorList>
    </citation>
    <scope>NUCLEOTIDE SEQUENCE [LARGE SCALE GENOMIC DNA]</scope>
    <source>
        <strain evidence="19 20">S2-26</strain>
    </source>
</reference>
<evidence type="ECO:0000256" key="6">
    <source>
        <dbReference type="ARBA" id="ARBA00022692"/>
    </source>
</evidence>
<evidence type="ECO:0000259" key="17">
    <source>
        <dbReference type="PROSITE" id="PS50110"/>
    </source>
</evidence>
<dbReference type="InterPro" id="IPR036890">
    <property type="entry name" value="HATPase_C_sf"/>
</dbReference>
<dbReference type="CDD" id="cd16922">
    <property type="entry name" value="HATPase_EvgS-ArcB-TorS-like"/>
    <property type="match status" value="1"/>
</dbReference>
<evidence type="ECO:0000256" key="1">
    <source>
        <dbReference type="ARBA" id="ARBA00000085"/>
    </source>
</evidence>
<dbReference type="Pfam" id="PF00512">
    <property type="entry name" value="HisKA"/>
    <property type="match status" value="1"/>
</dbReference>
<dbReference type="InterPro" id="IPR001789">
    <property type="entry name" value="Sig_transdc_resp-reg_receiver"/>
</dbReference>
<dbReference type="Gene3D" id="3.40.50.2300">
    <property type="match status" value="1"/>
</dbReference>
<feature type="chain" id="PRO_5023134258" description="histidine kinase" evidence="15">
    <location>
        <begin position="25"/>
        <end position="1497"/>
    </location>
</feature>
<evidence type="ECO:0000256" key="10">
    <source>
        <dbReference type="ARBA" id="ARBA00022989"/>
    </source>
</evidence>
<dbReference type="SUPFAM" id="SSF47384">
    <property type="entry name" value="Homodimeric domain of signal transducing histidine kinase"/>
    <property type="match status" value="1"/>
</dbReference>
<dbReference type="PANTHER" id="PTHR43547">
    <property type="entry name" value="TWO-COMPONENT HISTIDINE KINASE"/>
    <property type="match status" value="1"/>
</dbReference>
<dbReference type="EC" id="2.7.13.3" evidence="3"/>
<dbReference type="PROSITE" id="PS50109">
    <property type="entry name" value="HIS_KIN"/>
    <property type="match status" value="1"/>
</dbReference>
<dbReference type="FunFam" id="1.10.287.130:FF:000004">
    <property type="entry name" value="Ethylene receptor 1"/>
    <property type="match status" value="1"/>
</dbReference>
<dbReference type="PANTHER" id="PTHR43547:SF2">
    <property type="entry name" value="HYBRID SIGNAL TRANSDUCTION HISTIDINE KINASE C"/>
    <property type="match status" value="1"/>
</dbReference>
<feature type="domain" description="Histidine kinase" evidence="16">
    <location>
        <begin position="864"/>
        <end position="1087"/>
    </location>
</feature>
<dbReference type="PROSITE" id="PS50110">
    <property type="entry name" value="RESPONSE_REGULATORY"/>
    <property type="match status" value="1"/>
</dbReference>
<sequence>MQNMRYLLKLLCLSPLLLSTPVSASISEADITVSFHPAVFANDLTQKTVSQIFQDSTGAIWFASLEGLNRYNGHELENFRYSPGNPGSLSSDNVTGIEEDNEGTIWISTIGGGLNRFDSTKNSFSALYADKSQTDRLLSNDINTIFKDSSGRIWVGHSNAFSSFDPKTERFDHYISDKISTPPLGEVISFSQSTDGTIWIATSEAGILKVDTISRKILPLKANSSNDTSPPTNNIIDTMIDSQNRLWVASSTSGVGFLNLRTNERQNFNHQASNLESIPSNSVFEIFEDKNGFIWLGTQEGLCLFNEKNKGFIRINTTNANLPSDPIYSIFQSSEGQYWIGTYDGLATGTRLIFPTYNEGNTNLSSDSINAFSETGDGSFWVGTDNGLNRLRPNHQNFEWINQYTFPSISSGKVMSLLGEENTIWVGTFDEGLNRIDLENNQVEVFRKNEGNPNSIPANGITSIIRGTDKNIYIGTFGGGLSIYDERNGTFTNYQYKPGDTNSLSSNKVIAIYEDSLGTIWIGTESGLNGFDPERKTFIRMFSERGNAKSLSNDMVWAFYEDKNGDLWLGTNGGGLNRWSLEKRSARENYFDKYANNSDFPSSHIYGIQPSQEGGIWLSHNNGASLLNPSTGRARHFGIRDGLQDREFNLGASYQKSDGSILFGGNRGYNLIDDDNYTNESEPPKVSISEIRIMNQRMKFDEPYNSIDQLNLGYRDIMVSIEFFAAHYTNPDLIKYAYKLDGINTDWVVSESSRVATFTTLPAGEYTLRLAAATPSGVWNWDAVQLPIVVSPPPWLSKPAYAIYTFFVLLLLSIPFYRSKRQSQLAKKRQAELEAKVVERTKDLEDARKVAERANRAKSEFLATISHEIRTPLHGMIGMTDLLLHTTLNSQQRKFADAARSSGAALLSLINDILDFSKIEAKKAVLERTTFNLPELVEDACFLQAVMARRKGVQLQPIIDTPYQVTCVGDPTKIRQILTNLISNAVKFTHAGHVNVSLSLSEYKTDTTKSIVEFTITDTGIGMDSNTLSRIFDPFTQADASTTREYGGTGLGLTICQQYIELMEGNIDIQSRLGEGTRISITIPLEVSCTKNFSGELRFKKSIIYSSDSIRKRAIESQLSRLLIEPTPKISERNIFSLADSDTLIVVDLSSHNFGTDQLGDFELLDNVILITSDEIDEPWGNSSLPVVESPISSGNLLKAIEALENRREKEWESPLEALQSTQCAKILVAEDVETNQRIIKEMLELLGHNVIIAENGRRAVEIFRTEKIDLIFMDCQMPILDGFGASKLIRDYESSRGLSQTPIIALSAGASVTDIELASNAGMNHYISKPYNLDDLSSSISDYCVGYNGKAEKTNPRCSEIQSKKLAKPNLEANPELIIVSAIDNIRSLEDQTGRKILPTIFDGYRNQFEEKILELKKANELGDISEIYKTSHAIKSMSANIGAAKVRKLASEIEDGSRSGEACNYSSAIDHLELAHLEFNRYFRENFLIQKNNYL</sequence>
<dbReference type="SUPFAM" id="SSF47226">
    <property type="entry name" value="Histidine-containing phosphotransfer domain, HPT domain"/>
    <property type="match status" value="1"/>
</dbReference>
<dbReference type="SUPFAM" id="SSF63829">
    <property type="entry name" value="Calcium-dependent phosphotriesterase"/>
    <property type="match status" value="3"/>
</dbReference>
<keyword evidence="4 14" id="KW-0597">Phosphoprotein</keyword>
<organism evidence="19 20">
    <name type="scientific">Parahaliea aestuarii</name>
    <dbReference type="NCBI Taxonomy" id="1852021"/>
    <lineage>
        <taxon>Bacteria</taxon>
        <taxon>Pseudomonadati</taxon>
        <taxon>Pseudomonadota</taxon>
        <taxon>Gammaproteobacteria</taxon>
        <taxon>Cellvibrionales</taxon>
        <taxon>Halieaceae</taxon>
        <taxon>Parahaliea</taxon>
    </lineage>
</organism>
<evidence type="ECO:0000259" key="16">
    <source>
        <dbReference type="PROSITE" id="PS50109"/>
    </source>
</evidence>
<dbReference type="GO" id="GO:0000155">
    <property type="term" value="F:phosphorelay sensor kinase activity"/>
    <property type="evidence" value="ECO:0007669"/>
    <property type="project" value="InterPro"/>
</dbReference>
<evidence type="ECO:0000256" key="3">
    <source>
        <dbReference type="ARBA" id="ARBA00012438"/>
    </source>
</evidence>
<dbReference type="EMBL" id="VRYZ01000007">
    <property type="protein sequence ID" value="TXS90111.1"/>
    <property type="molecule type" value="Genomic_DNA"/>
</dbReference>
<feature type="signal peptide" evidence="15">
    <location>
        <begin position="1"/>
        <end position="24"/>
    </location>
</feature>
<dbReference type="PRINTS" id="PR00344">
    <property type="entry name" value="BCTRLSENSOR"/>
</dbReference>
<comment type="catalytic activity">
    <reaction evidence="1">
        <text>ATP + protein L-histidine = ADP + protein N-phospho-L-histidine.</text>
        <dbReference type="EC" id="2.7.13.3"/>
    </reaction>
</comment>
<dbReference type="Pfam" id="PF01627">
    <property type="entry name" value="Hpt"/>
    <property type="match status" value="1"/>
</dbReference>
<evidence type="ECO:0000256" key="14">
    <source>
        <dbReference type="PROSITE-ProRule" id="PRU00169"/>
    </source>
</evidence>
<dbReference type="InterPro" id="IPR036097">
    <property type="entry name" value="HisK_dim/P_sf"/>
</dbReference>
<proteinExistence type="predicted"/>
<dbReference type="Pfam" id="PF02518">
    <property type="entry name" value="HATPase_c"/>
    <property type="match status" value="1"/>
</dbReference>
<keyword evidence="10" id="KW-1133">Transmembrane helix</keyword>
<evidence type="ECO:0000256" key="15">
    <source>
        <dbReference type="SAM" id="SignalP"/>
    </source>
</evidence>
<dbReference type="Proteomes" id="UP000321933">
    <property type="component" value="Unassembled WGS sequence"/>
</dbReference>
<evidence type="ECO:0000256" key="9">
    <source>
        <dbReference type="ARBA" id="ARBA00022840"/>
    </source>
</evidence>
<evidence type="ECO:0000256" key="12">
    <source>
        <dbReference type="ARBA" id="ARBA00023136"/>
    </source>
</evidence>
<evidence type="ECO:0000256" key="13">
    <source>
        <dbReference type="PROSITE-ProRule" id="PRU00110"/>
    </source>
</evidence>
<dbReference type="GO" id="GO:0005524">
    <property type="term" value="F:ATP binding"/>
    <property type="evidence" value="ECO:0007669"/>
    <property type="project" value="UniProtKB-KW"/>
</dbReference>
<dbReference type="OrthoDB" id="9772100at2"/>
<keyword evidence="8" id="KW-0418">Kinase</keyword>
<dbReference type="SUPFAM" id="SSF52172">
    <property type="entry name" value="CheY-like"/>
    <property type="match status" value="1"/>
</dbReference>
<keyword evidence="7" id="KW-0547">Nucleotide-binding</keyword>
<dbReference type="CDD" id="cd00082">
    <property type="entry name" value="HisKA"/>
    <property type="match status" value="1"/>
</dbReference>
<name>A0A5C8ZRX7_9GAMM</name>
<dbReference type="SMART" id="SM00448">
    <property type="entry name" value="REC"/>
    <property type="match status" value="1"/>
</dbReference>
<feature type="domain" description="HPt" evidence="18">
    <location>
        <begin position="1395"/>
        <end position="1488"/>
    </location>
</feature>
<dbReference type="InterPro" id="IPR003594">
    <property type="entry name" value="HATPase_dom"/>
</dbReference>
<dbReference type="SUPFAM" id="SSF55874">
    <property type="entry name" value="ATPase domain of HSP90 chaperone/DNA topoisomerase II/histidine kinase"/>
    <property type="match status" value="1"/>
</dbReference>
<evidence type="ECO:0000256" key="8">
    <source>
        <dbReference type="ARBA" id="ARBA00022777"/>
    </source>
</evidence>
<dbReference type="Pfam" id="PF07495">
    <property type="entry name" value="Y_Y_Y"/>
    <property type="match status" value="1"/>
</dbReference>
<evidence type="ECO:0000256" key="11">
    <source>
        <dbReference type="ARBA" id="ARBA00023012"/>
    </source>
</evidence>
<keyword evidence="20" id="KW-1185">Reference proteome</keyword>
<dbReference type="InterPro" id="IPR003661">
    <property type="entry name" value="HisK_dim/P_dom"/>
</dbReference>
<gene>
    <name evidence="19" type="ORF">FVW59_16060</name>
</gene>
<dbReference type="InterPro" id="IPR015943">
    <property type="entry name" value="WD40/YVTN_repeat-like_dom_sf"/>
</dbReference>
<dbReference type="Gene3D" id="1.20.120.160">
    <property type="entry name" value="HPT domain"/>
    <property type="match status" value="1"/>
</dbReference>
<dbReference type="PROSITE" id="PS50894">
    <property type="entry name" value="HPT"/>
    <property type="match status" value="1"/>
</dbReference>
<dbReference type="InterPro" id="IPR011110">
    <property type="entry name" value="Reg_prop"/>
</dbReference>
<evidence type="ECO:0000313" key="20">
    <source>
        <dbReference type="Proteomes" id="UP000321933"/>
    </source>
</evidence>
<comment type="caution">
    <text evidence="19">The sequence shown here is derived from an EMBL/GenBank/DDBJ whole genome shotgun (WGS) entry which is preliminary data.</text>
</comment>
<dbReference type="Pfam" id="PF07494">
    <property type="entry name" value="Reg_prop"/>
    <property type="match status" value="6"/>
</dbReference>
<evidence type="ECO:0000256" key="2">
    <source>
        <dbReference type="ARBA" id="ARBA00004370"/>
    </source>
</evidence>
<dbReference type="InterPro" id="IPR005467">
    <property type="entry name" value="His_kinase_dom"/>
</dbReference>
<dbReference type="Gene3D" id="1.10.287.130">
    <property type="match status" value="1"/>
</dbReference>
<feature type="modified residue" description="4-aspartylphosphate" evidence="14">
    <location>
        <position position="1275"/>
    </location>
</feature>
<dbReference type="Gene3D" id="2.60.40.10">
    <property type="entry name" value="Immunoglobulins"/>
    <property type="match status" value="1"/>
</dbReference>
<evidence type="ECO:0000259" key="18">
    <source>
        <dbReference type="PROSITE" id="PS50894"/>
    </source>
</evidence>
<accession>A0A5C8ZRX7</accession>
<dbReference type="InterPro" id="IPR004358">
    <property type="entry name" value="Sig_transdc_His_kin-like_C"/>
</dbReference>
<dbReference type="CDD" id="cd17546">
    <property type="entry name" value="REC_hyHK_CKI1_RcsC-like"/>
    <property type="match status" value="1"/>
</dbReference>
<dbReference type="SMART" id="SM00387">
    <property type="entry name" value="HATPase_c"/>
    <property type="match status" value="1"/>
</dbReference>
<feature type="modified residue" description="Phosphohistidine" evidence="13">
    <location>
        <position position="1434"/>
    </location>
</feature>
<dbReference type="FunFam" id="3.30.565.10:FF:000010">
    <property type="entry name" value="Sensor histidine kinase RcsC"/>
    <property type="match status" value="1"/>
</dbReference>
<comment type="subcellular location">
    <subcellularLocation>
        <location evidence="2">Membrane</location>
    </subcellularLocation>
</comment>
<evidence type="ECO:0000256" key="5">
    <source>
        <dbReference type="ARBA" id="ARBA00022679"/>
    </source>
</evidence>
<dbReference type="InterPro" id="IPR013783">
    <property type="entry name" value="Ig-like_fold"/>
</dbReference>
<dbReference type="GO" id="GO:0016020">
    <property type="term" value="C:membrane"/>
    <property type="evidence" value="ECO:0007669"/>
    <property type="project" value="UniProtKB-SubCell"/>
</dbReference>
<keyword evidence="9" id="KW-0067">ATP-binding</keyword>
<feature type="domain" description="Response regulatory" evidence="17">
    <location>
        <begin position="1226"/>
        <end position="1345"/>
    </location>
</feature>
<dbReference type="InterPro" id="IPR036641">
    <property type="entry name" value="HPT_dom_sf"/>
</dbReference>
<keyword evidence="11" id="KW-0902">Two-component regulatory system</keyword>
<dbReference type="SMART" id="SM00388">
    <property type="entry name" value="HisKA"/>
    <property type="match status" value="1"/>
</dbReference>
<dbReference type="Gene3D" id="3.30.565.10">
    <property type="entry name" value="Histidine kinase-like ATPase, C-terminal domain"/>
    <property type="match status" value="1"/>
</dbReference>
<keyword evidence="12" id="KW-0472">Membrane</keyword>
<protein>
    <recommendedName>
        <fullName evidence="3">histidine kinase</fullName>
        <ecNumber evidence="3">2.7.13.3</ecNumber>
    </recommendedName>
</protein>
<dbReference type="InterPro" id="IPR008207">
    <property type="entry name" value="Sig_transdc_His_kin_Hpt_dom"/>
</dbReference>
<dbReference type="Gene3D" id="2.130.10.10">
    <property type="entry name" value="YVTN repeat-like/Quinoprotein amine dehydrogenase"/>
    <property type="match status" value="2"/>
</dbReference>
<keyword evidence="6" id="KW-0812">Transmembrane</keyword>
<dbReference type="Pfam" id="PF00072">
    <property type="entry name" value="Response_reg"/>
    <property type="match status" value="1"/>
</dbReference>
<evidence type="ECO:0000313" key="19">
    <source>
        <dbReference type="EMBL" id="TXS90111.1"/>
    </source>
</evidence>
<keyword evidence="15" id="KW-0732">Signal</keyword>
<evidence type="ECO:0000256" key="7">
    <source>
        <dbReference type="ARBA" id="ARBA00022741"/>
    </source>
</evidence>
<dbReference type="InterPro" id="IPR011123">
    <property type="entry name" value="Y_Y_Y"/>
</dbReference>
<keyword evidence="5" id="KW-0808">Transferase</keyword>
<evidence type="ECO:0000256" key="4">
    <source>
        <dbReference type="ARBA" id="ARBA00022553"/>
    </source>
</evidence>